<evidence type="ECO:0000256" key="1">
    <source>
        <dbReference type="SAM" id="SignalP"/>
    </source>
</evidence>
<feature type="chain" id="PRO_5046159350" evidence="1">
    <location>
        <begin position="28"/>
        <end position="353"/>
    </location>
</feature>
<proteinExistence type="predicted"/>
<dbReference type="PANTHER" id="PTHR42972">
    <property type="entry name" value="TOL-PAL SYSTEM PROTEIN TOLB"/>
    <property type="match status" value="1"/>
</dbReference>
<reference evidence="2 3" key="1">
    <citation type="submission" date="2024-02" db="EMBL/GenBank/DDBJ databases">
        <authorList>
            <person name="Grouzdev D."/>
        </authorList>
    </citation>
    <scope>NUCLEOTIDE SEQUENCE [LARGE SCALE GENOMIC DNA]</scope>
    <source>
        <strain evidence="2 3">9N</strain>
    </source>
</reference>
<dbReference type="InterPro" id="IPR029058">
    <property type="entry name" value="AB_hydrolase_fold"/>
</dbReference>
<dbReference type="RefSeq" id="WP_332081707.1">
    <property type="nucleotide sequence ID" value="NZ_JAZHYN010000022.1"/>
</dbReference>
<dbReference type="SUPFAM" id="SSF53474">
    <property type="entry name" value="alpha/beta-Hydrolases"/>
    <property type="match status" value="1"/>
</dbReference>
<evidence type="ECO:0000313" key="2">
    <source>
        <dbReference type="EMBL" id="MEF3366685.1"/>
    </source>
</evidence>
<gene>
    <name evidence="2" type="ORF">V3H18_09080</name>
</gene>
<feature type="signal peptide" evidence="1">
    <location>
        <begin position="1"/>
        <end position="27"/>
    </location>
</feature>
<accession>A0ABU7XHU7</accession>
<sequence length="353" mass="38506">MFNFFRFGKFSFAAALACGLCIDFALGAERLPPYGADLSQTSVSGISSGAAMALQFHVAHSGIVTGAGIIAGVPYDCAEQSSNRATHNCMKPDADHPVPNSAHLKEITDALARSGAIDDIGNLANARVWLFSGRKDEVVLPPVMDATRGYYALYTPGDHIQYRNDIDAGHAMVTEDYGNKTCSANAAPFIVDCDFDAAKALLEQIYGPLEAPSVAPAGKYVEFDQKEFLADGNAYNHSLSDVGYAYIPHACALQSCRVHVALHGCQQQAAAIGDGFYKHAGYNRWADTNRIIVLYPQTISRWGWGWPFYTFNFVLNPNACWDWWGYDSADYHTKKGPQIVALRAMVDRLATKP</sequence>
<protein>
    <submittedName>
        <fullName evidence="2">Polyhydroxybutyrate depolymerase</fullName>
    </submittedName>
</protein>
<name>A0ABU7XHU7_9HYPH</name>
<keyword evidence="1" id="KW-0732">Signal</keyword>
<evidence type="ECO:0000313" key="3">
    <source>
        <dbReference type="Proteomes" id="UP001350748"/>
    </source>
</evidence>
<dbReference type="Gene3D" id="3.40.50.1820">
    <property type="entry name" value="alpha/beta hydrolase"/>
    <property type="match status" value="2"/>
</dbReference>
<organism evidence="2 3">
    <name type="scientific">Methylocystis borbori</name>
    <dbReference type="NCBI Taxonomy" id="3118750"/>
    <lineage>
        <taxon>Bacteria</taxon>
        <taxon>Pseudomonadati</taxon>
        <taxon>Pseudomonadota</taxon>
        <taxon>Alphaproteobacteria</taxon>
        <taxon>Hyphomicrobiales</taxon>
        <taxon>Methylocystaceae</taxon>
        <taxon>Methylocystis</taxon>
    </lineage>
</organism>
<keyword evidence="3" id="KW-1185">Reference proteome</keyword>
<dbReference type="EMBL" id="JAZHYN010000022">
    <property type="protein sequence ID" value="MEF3366685.1"/>
    <property type="molecule type" value="Genomic_DNA"/>
</dbReference>
<dbReference type="Proteomes" id="UP001350748">
    <property type="component" value="Unassembled WGS sequence"/>
</dbReference>
<comment type="caution">
    <text evidence="2">The sequence shown here is derived from an EMBL/GenBank/DDBJ whole genome shotgun (WGS) entry which is preliminary data.</text>
</comment>
<dbReference type="PANTHER" id="PTHR42972:SF8">
    <property type="entry name" value="POLYHYDROXYBUTYRATE DEPOLYMERASE"/>
    <property type="match status" value="1"/>
</dbReference>